<keyword evidence="12" id="KW-1185">Reference proteome</keyword>
<evidence type="ECO:0000256" key="4">
    <source>
        <dbReference type="ARBA" id="ARBA00013229"/>
    </source>
</evidence>
<evidence type="ECO:0000259" key="11">
    <source>
        <dbReference type="Pfam" id="PF01095"/>
    </source>
</evidence>
<evidence type="ECO:0000313" key="13">
    <source>
        <dbReference type="RefSeq" id="XP_048324072.1"/>
    </source>
</evidence>
<dbReference type="PANTHER" id="PTHR31321">
    <property type="entry name" value="ACYL-COA THIOESTER HYDROLASE YBHC-RELATED"/>
    <property type="match status" value="1"/>
</dbReference>
<dbReference type="Gene3D" id="2.160.20.10">
    <property type="entry name" value="Single-stranded right-handed beta-helix, Pectin lyase-like"/>
    <property type="match status" value="1"/>
</dbReference>
<keyword evidence="5" id="KW-0964">Secreted</keyword>
<dbReference type="InterPro" id="IPR011050">
    <property type="entry name" value="Pectin_lyase_fold/virulence"/>
</dbReference>
<evidence type="ECO:0000313" key="12">
    <source>
        <dbReference type="Proteomes" id="UP001652623"/>
    </source>
</evidence>
<comment type="catalytic activity">
    <reaction evidence="8 10">
        <text>[(1-&gt;4)-alpha-D-galacturonosyl methyl ester](n) + n H2O = [(1-&gt;4)-alpha-D-galacturonosyl](n) + n methanol + n H(+)</text>
        <dbReference type="Rhea" id="RHEA:22380"/>
        <dbReference type="Rhea" id="RHEA-COMP:14570"/>
        <dbReference type="Rhea" id="RHEA-COMP:14573"/>
        <dbReference type="ChEBI" id="CHEBI:15377"/>
        <dbReference type="ChEBI" id="CHEBI:15378"/>
        <dbReference type="ChEBI" id="CHEBI:17790"/>
        <dbReference type="ChEBI" id="CHEBI:140522"/>
        <dbReference type="ChEBI" id="CHEBI:140523"/>
        <dbReference type="EC" id="3.1.1.11"/>
    </reaction>
</comment>
<feature type="active site" evidence="9">
    <location>
        <position position="253"/>
    </location>
</feature>
<dbReference type="Pfam" id="PF01095">
    <property type="entry name" value="Pectinesterase"/>
    <property type="match status" value="1"/>
</dbReference>
<evidence type="ECO:0000256" key="5">
    <source>
        <dbReference type="ARBA" id="ARBA00022512"/>
    </source>
</evidence>
<evidence type="ECO:0000256" key="10">
    <source>
        <dbReference type="RuleBase" id="RU000589"/>
    </source>
</evidence>
<dbReference type="PANTHER" id="PTHR31321:SF73">
    <property type="entry name" value="PECTINESTERASE 14-RELATED"/>
    <property type="match status" value="1"/>
</dbReference>
<keyword evidence="5" id="KW-0134">Cell wall</keyword>
<dbReference type="InterPro" id="IPR012334">
    <property type="entry name" value="Pectin_lyas_fold"/>
</dbReference>
<reference evidence="13" key="1">
    <citation type="submission" date="2025-08" db="UniProtKB">
        <authorList>
            <consortium name="RefSeq"/>
        </authorList>
    </citation>
    <scope>IDENTIFICATION</scope>
    <source>
        <tissue evidence="13">Seedling</tissue>
    </source>
</reference>
<name>A0ABM3I9Z7_ZIZJJ</name>
<accession>A0ABM3I9Z7</accession>
<evidence type="ECO:0000256" key="3">
    <source>
        <dbReference type="ARBA" id="ARBA00008891"/>
    </source>
</evidence>
<evidence type="ECO:0000256" key="9">
    <source>
        <dbReference type="PROSITE-ProRule" id="PRU10040"/>
    </source>
</evidence>
<dbReference type="Proteomes" id="UP001652623">
    <property type="component" value="Chromosome 10"/>
</dbReference>
<evidence type="ECO:0000256" key="7">
    <source>
        <dbReference type="ARBA" id="ARBA00023085"/>
    </source>
</evidence>
<dbReference type="PROSITE" id="PS00503">
    <property type="entry name" value="PECTINESTERASE_2"/>
    <property type="match status" value="1"/>
</dbReference>
<evidence type="ECO:0000256" key="6">
    <source>
        <dbReference type="ARBA" id="ARBA00022801"/>
    </source>
</evidence>
<protein>
    <recommendedName>
        <fullName evidence="4 10">Pectinesterase</fullName>
        <ecNumber evidence="4 10">3.1.1.11</ecNumber>
    </recommendedName>
</protein>
<dbReference type="SUPFAM" id="SSF51126">
    <property type="entry name" value="Pectin lyase-like"/>
    <property type="match status" value="1"/>
</dbReference>
<dbReference type="EC" id="3.1.1.11" evidence="4 10"/>
<keyword evidence="6 10" id="KW-0378">Hydrolase</keyword>
<keyword evidence="7 10" id="KW-0063">Aspartyl esterase</keyword>
<comment type="subcellular location">
    <subcellularLocation>
        <location evidence="1">Secreted</location>
        <location evidence="1">Cell wall</location>
    </subcellularLocation>
</comment>
<dbReference type="GeneID" id="107411637"/>
<dbReference type="RefSeq" id="XP_048324072.1">
    <property type="nucleotide sequence ID" value="XM_048468115.2"/>
</dbReference>
<feature type="domain" description="Pectinesterase catalytic" evidence="11">
    <location>
        <begin position="99"/>
        <end position="329"/>
    </location>
</feature>
<proteinExistence type="inferred from homology"/>
<organism evidence="12 13">
    <name type="scientific">Ziziphus jujuba</name>
    <name type="common">Chinese jujube</name>
    <name type="synonym">Ziziphus sativa</name>
    <dbReference type="NCBI Taxonomy" id="326968"/>
    <lineage>
        <taxon>Eukaryota</taxon>
        <taxon>Viridiplantae</taxon>
        <taxon>Streptophyta</taxon>
        <taxon>Embryophyta</taxon>
        <taxon>Tracheophyta</taxon>
        <taxon>Spermatophyta</taxon>
        <taxon>Magnoliopsida</taxon>
        <taxon>eudicotyledons</taxon>
        <taxon>Gunneridae</taxon>
        <taxon>Pentapetalae</taxon>
        <taxon>rosids</taxon>
        <taxon>fabids</taxon>
        <taxon>Rosales</taxon>
        <taxon>Rhamnaceae</taxon>
        <taxon>Paliureae</taxon>
        <taxon>Ziziphus</taxon>
    </lineage>
</organism>
<gene>
    <name evidence="13" type="primary">LOC107411637</name>
</gene>
<sequence length="345" mass="38065">MKAKLIFFSLSAFAIAFSFITIALRNVYPAPSTTTINFKQLIADILDRLVEEIGTGHYSLSWIFMSRHYHDHEGTKQNCDPTKWNSRLIPMYKVALVLTVDLEGCGQFNSVQKAIDAVPARSASNKTTLVIIDSGTYREKVKVDTNKTNLILEGKGYLNTFLSWNDTASSSGGTIYSSSVHILASNFIAYNLSFQNTTPSPSSGIKEAQAVALRISGDKVAFYGCGFYGAQDTLFDDNGRHYFEECFIQGSIDFIFGNARSLYQSCTINSIAMETKEEILTGSITAQGRQSMTENTGFSFVNCKIGGTGRVSLGRAWKAYATVVFSTTRLCFLESMNALDMEQIT</sequence>
<dbReference type="InterPro" id="IPR033131">
    <property type="entry name" value="Pectinesterase_Asp_AS"/>
</dbReference>
<comment type="similarity">
    <text evidence="3">Belongs to the pectinesterase family.</text>
</comment>
<evidence type="ECO:0000256" key="1">
    <source>
        <dbReference type="ARBA" id="ARBA00004191"/>
    </source>
</evidence>
<comment type="pathway">
    <text evidence="2 10">Glycan metabolism; pectin degradation; 2-dehydro-3-deoxy-D-gluconate from pectin: step 1/5.</text>
</comment>
<evidence type="ECO:0000256" key="2">
    <source>
        <dbReference type="ARBA" id="ARBA00005184"/>
    </source>
</evidence>
<dbReference type="InterPro" id="IPR000070">
    <property type="entry name" value="Pectinesterase_cat"/>
</dbReference>
<evidence type="ECO:0000256" key="8">
    <source>
        <dbReference type="ARBA" id="ARBA00047928"/>
    </source>
</evidence>